<dbReference type="InterPro" id="IPR005247">
    <property type="entry name" value="YbhB_YbcL/LppC-like"/>
</dbReference>
<name>A0A840I456_9PROT</name>
<sequence length="124" mass="13034">MSPPLAWTDPPAGTKSLVLVVEDADAPSPEPLVHWLAWDLLGQGGSLADSASVPSTGRNSYQQQAWLPPDPPNGHGAHDYVFQLFALDVPIDLKSGSGRTAVEDALTGHVLAVAVLQASYERPG</sequence>
<dbReference type="AlphaFoldDB" id="A0A840I456"/>
<dbReference type="SUPFAM" id="SSF49777">
    <property type="entry name" value="PEBP-like"/>
    <property type="match status" value="1"/>
</dbReference>
<dbReference type="CDD" id="cd00865">
    <property type="entry name" value="PEBP_bact_arch"/>
    <property type="match status" value="1"/>
</dbReference>
<dbReference type="PANTHER" id="PTHR30289:SF1">
    <property type="entry name" value="PEBP (PHOSPHATIDYLETHANOLAMINE-BINDING PROTEIN) FAMILY PROTEIN"/>
    <property type="match status" value="1"/>
</dbReference>
<dbReference type="Proteomes" id="UP000563524">
    <property type="component" value="Unassembled WGS sequence"/>
</dbReference>
<dbReference type="Gene3D" id="3.90.280.10">
    <property type="entry name" value="PEBP-like"/>
    <property type="match status" value="1"/>
</dbReference>
<protein>
    <submittedName>
        <fullName evidence="1">Raf kinase inhibitor-like YbhB/YbcL family protein</fullName>
    </submittedName>
</protein>
<evidence type="ECO:0000313" key="1">
    <source>
        <dbReference type="EMBL" id="MBB4659115.1"/>
    </source>
</evidence>
<evidence type="ECO:0000313" key="2">
    <source>
        <dbReference type="Proteomes" id="UP000563524"/>
    </source>
</evidence>
<reference evidence="1 2" key="1">
    <citation type="submission" date="2020-08" db="EMBL/GenBank/DDBJ databases">
        <title>Genomic Encyclopedia of Type Strains, Phase IV (KMG-IV): sequencing the most valuable type-strain genomes for metagenomic binning, comparative biology and taxonomic classification.</title>
        <authorList>
            <person name="Goeker M."/>
        </authorList>
    </citation>
    <scope>NUCLEOTIDE SEQUENCE [LARGE SCALE GENOMIC DNA]</scope>
    <source>
        <strain evidence="1 2">DSM 102850</strain>
    </source>
</reference>
<gene>
    <name evidence="1" type="ORF">GGQ59_001640</name>
</gene>
<dbReference type="InterPro" id="IPR008914">
    <property type="entry name" value="PEBP"/>
</dbReference>
<dbReference type="EMBL" id="JACHOB010000003">
    <property type="protein sequence ID" value="MBB4659115.1"/>
    <property type="molecule type" value="Genomic_DNA"/>
</dbReference>
<dbReference type="PANTHER" id="PTHR30289">
    <property type="entry name" value="UNCHARACTERIZED PROTEIN YBCL-RELATED"/>
    <property type="match status" value="1"/>
</dbReference>
<comment type="caution">
    <text evidence="1">The sequence shown here is derived from an EMBL/GenBank/DDBJ whole genome shotgun (WGS) entry which is preliminary data.</text>
</comment>
<accession>A0A840I456</accession>
<dbReference type="NCBIfam" id="TIGR00481">
    <property type="entry name" value="YbhB/YbcL family Raf kinase inhibitor-like protein"/>
    <property type="match status" value="1"/>
</dbReference>
<keyword evidence="2" id="KW-1185">Reference proteome</keyword>
<dbReference type="Pfam" id="PF01161">
    <property type="entry name" value="PBP"/>
    <property type="match status" value="1"/>
</dbReference>
<dbReference type="InterPro" id="IPR036610">
    <property type="entry name" value="PEBP-like_sf"/>
</dbReference>
<organism evidence="1 2">
    <name type="scientific">Parvularcula dongshanensis</name>
    <dbReference type="NCBI Taxonomy" id="1173995"/>
    <lineage>
        <taxon>Bacteria</taxon>
        <taxon>Pseudomonadati</taxon>
        <taxon>Pseudomonadota</taxon>
        <taxon>Alphaproteobacteria</taxon>
        <taxon>Parvularculales</taxon>
        <taxon>Parvularculaceae</taxon>
        <taxon>Parvularcula</taxon>
    </lineage>
</organism>
<proteinExistence type="predicted"/>